<name>A0AAV6G8F2_9TELE</name>
<dbReference type="EMBL" id="JADWDJ010000013">
    <property type="protein sequence ID" value="KAG5271388.1"/>
    <property type="molecule type" value="Genomic_DNA"/>
</dbReference>
<accession>A0AAV6G8F2</accession>
<sequence length="111" mass="12777">MKSRPELLDPYQPILLTQLSCRSLSCIGRRPPHLPRREHLGCICTNMIIRLGRLTPGYFRLLQRQVAGEVQMQPQDRTVNQIAMMLAILGLSLSYYSARQMTEKVQREPTP</sequence>
<keyword evidence="2" id="KW-1185">Reference proteome</keyword>
<protein>
    <submittedName>
        <fullName evidence="1">Uncharacterized protein</fullName>
    </submittedName>
</protein>
<evidence type="ECO:0000313" key="1">
    <source>
        <dbReference type="EMBL" id="KAG5271388.1"/>
    </source>
</evidence>
<reference evidence="1" key="1">
    <citation type="submission" date="2020-10" db="EMBL/GenBank/DDBJ databases">
        <title>Chromosome-scale genome assembly of the Allis shad, Alosa alosa.</title>
        <authorList>
            <person name="Margot Z."/>
            <person name="Christophe K."/>
            <person name="Cabau C."/>
            <person name="Louis A."/>
            <person name="Berthelot C."/>
            <person name="Parey E."/>
            <person name="Roest Crollius H."/>
            <person name="Montfort J."/>
            <person name="Robinson-Rechavi M."/>
            <person name="Bucao C."/>
            <person name="Bouchez O."/>
            <person name="Gislard M."/>
            <person name="Lluch J."/>
            <person name="Milhes M."/>
            <person name="Lampietro C."/>
            <person name="Lopez Roques C."/>
            <person name="Donnadieu C."/>
            <person name="Braasch I."/>
            <person name="Desvignes T."/>
            <person name="Postlethwait J."/>
            <person name="Bobe J."/>
            <person name="Guiguen Y."/>
        </authorList>
    </citation>
    <scope>NUCLEOTIDE SEQUENCE</scope>
    <source>
        <strain evidence="1">M-15738</strain>
        <tissue evidence="1">Blood</tissue>
    </source>
</reference>
<dbReference type="AlphaFoldDB" id="A0AAV6G8F2"/>
<dbReference type="Proteomes" id="UP000823561">
    <property type="component" value="Chromosome 13"/>
</dbReference>
<organism evidence="1 2">
    <name type="scientific">Alosa alosa</name>
    <name type="common">allis shad</name>
    <dbReference type="NCBI Taxonomy" id="278164"/>
    <lineage>
        <taxon>Eukaryota</taxon>
        <taxon>Metazoa</taxon>
        <taxon>Chordata</taxon>
        <taxon>Craniata</taxon>
        <taxon>Vertebrata</taxon>
        <taxon>Euteleostomi</taxon>
        <taxon>Actinopterygii</taxon>
        <taxon>Neopterygii</taxon>
        <taxon>Teleostei</taxon>
        <taxon>Clupei</taxon>
        <taxon>Clupeiformes</taxon>
        <taxon>Clupeoidei</taxon>
        <taxon>Clupeidae</taxon>
        <taxon>Alosa</taxon>
    </lineage>
</organism>
<evidence type="ECO:0000313" key="2">
    <source>
        <dbReference type="Proteomes" id="UP000823561"/>
    </source>
</evidence>
<proteinExistence type="predicted"/>
<gene>
    <name evidence="1" type="ORF">AALO_G00179130</name>
</gene>
<comment type="caution">
    <text evidence="1">The sequence shown here is derived from an EMBL/GenBank/DDBJ whole genome shotgun (WGS) entry which is preliminary data.</text>
</comment>